<protein>
    <submittedName>
        <fullName evidence="7 8">Uncharacterized protein LOC120282449</fullName>
    </submittedName>
</protein>
<dbReference type="AlphaFoldDB" id="A0AB40D4N1"/>
<name>A0AB40D4N1_DIOCR</name>
<dbReference type="Pfam" id="PF04366">
    <property type="entry name" value="Ysc84"/>
    <property type="match status" value="1"/>
</dbReference>
<evidence type="ECO:0000313" key="8">
    <source>
        <dbReference type="RefSeq" id="XP_039145203.1"/>
    </source>
</evidence>
<reference evidence="7 8" key="1">
    <citation type="submission" date="2025-04" db="UniProtKB">
        <authorList>
            <consortium name="RefSeq"/>
        </authorList>
    </citation>
    <scope>IDENTIFICATION</scope>
</reference>
<keyword evidence="2 4" id="KW-0863">Zinc-finger</keyword>
<evidence type="ECO:0000256" key="3">
    <source>
        <dbReference type="ARBA" id="ARBA00022833"/>
    </source>
</evidence>
<dbReference type="GeneID" id="120282449"/>
<dbReference type="InterPro" id="IPR013083">
    <property type="entry name" value="Znf_RING/FYVE/PHD"/>
</dbReference>
<dbReference type="InterPro" id="IPR051702">
    <property type="entry name" value="SH3_domain_YSC84-like"/>
</dbReference>
<evidence type="ECO:0000256" key="4">
    <source>
        <dbReference type="PROSITE-ProRule" id="PRU00091"/>
    </source>
</evidence>
<dbReference type="InterPro" id="IPR000306">
    <property type="entry name" value="Znf_FYVE"/>
</dbReference>
<evidence type="ECO:0000313" key="6">
    <source>
        <dbReference type="Proteomes" id="UP001515500"/>
    </source>
</evidence>
<evidence type="ECO:0000259" key="5">
    <source>
        <dbReference type="PROSITE" id="PS50178"/>
    </source>
</evidence>
<dbReference type="InterPro" id="IPR011011">
    <property type="entry name" value="Znf_FYVE_PHD"/>
</dbReference>
<dbReference type="RefSeq" id="XP_039145202.1">
    <property type="nucleotide sequence ID" value="XM_039289268.1"/>
</dbReference>
<dbReference type="RefSeq" id="XP_039145203.1">
    <property type="nucleotide sequence ID" value="XM_039289269.1"/>
</dbReference>
<evidence type="ECO:0000256" key="2">
    <source>
        <dbReference type="ARBA" id="ARBA00022771"/>
    </source>
</evidence>
<dbReference type="InterPro" id="IPR007461">
    <property type="entry name" value="Ysc84_actin-binding"/>
</dbReference>
<keyword evidence="1" id="KW-0479">Metal-binding</keyword>
<dbReference type="FunFam" id="3.30.40.10:FF:000151">
    <property type="entry name" value="Zinc finger family protein"/>
    <property type="match status" value="1"/>
</dbReference>
<proteinExistence type="predicted"/>
<dbReference type="GO" id="GO:0035091">
    <property type="term" value="F:phosphatidylinositol binding"/>
    <property type="evidence" value="ECO:0007669"/>
    <property type="project" value="TreeGrafter"/>
</dbReference>
<keyword evidence="3" id="KW-0862">Zinc</keyword>
<dbReference type="PANTHER" id="PTHR15629:SF2">
    <property type="entry name" value="SH3 DOMAIN-CONTAINING YSC84-LIKE PROTEIN 1"/>
    <property type="match status" value="1"/>
</dbReference>
<dbReference type="Gene3D" id="3.30.40.10">
    <property type="entry name" value="Zinc/RING finger domain, C3HC4 (zinc finger)"/>
    <property type="match status" value="1"/>
</dbReference>
<dbReference type="InterPro" id="IPR017455">
    <property type="entry name" value="Znf_FYVE-rel"/>
</dbReference>
<sequence length="473" mass="51496">MEKSNAVVSYSSLSSVNKASNYDESLRPVLFPGNISFSSGSGPFGQNHLYQSSMDPEFLGGYDSEKDPYTYAKTRPQPEVNLKNVMGGILAILTGKNKASVDTRLQQTSSDISFLGPGTNEDSFLHPSVYIPSAPPLLEAEAINYNAYKEILEADPPEWLPDSSSTTCMQCNSPFKALTRGRHHCRFCGGIFCRVCTKGRCLMPIKFRQRDPQRVCDACYDRLDPLQGILINSISNAMQTAKHDVTDWTCSRGWLNLPVGLSMEHEIYKASNTLRSYCQVARLNPERTIPYAVLKGASGLAILTVAKVGALLTYKLGTGLVVSRRSDGSWSAPSAILSVGLGWGAQVGAELTDFIIVLYGSKAVKAFCSRMHFSLGAGLSAAAGPVGRVFEADLRSGDRGSGLCYTYSCSKGAFIGVSLEGNIVATRMDSNLRFYGDPYLTTTDILLGTVERPKAAEPLYTSLDELYSNLRRY</sequence>
<dbReference type="Pfam" id="PF01363">
    <property type="entry name" value="FYVE"/>
    <property type="match status" value="1"/>
</dbReference>
<keyword evidence="6" id="KW-1185">Reference proteome</keyword>
<gene>
    <name evidence="7 8" type="primary">LOC120282449</name>
</gene>
<evidence type="ECO:0000256" key="1">
    <source>
        <dbReference type="ARBA" id="ARBA00022723"/>
    </source>
</evidence>
<dbReference type="GO" id="GO:0008270">
    <property type="term" value="F:zinc ion binding"/>
    <property type="evidence" value="ECO:0007669"/>
    <property type="project" value="UniProtKB-KW"/>
</dbReference>
<dbReference type="Proteomes" id="UP001515500">
    <property type="component" value="Chromosome 18"/>
</dbReference>
<evidence type="ECO:0000313" key="7">
    <source>
        <dbReference type="RefSeq" id="XP_039145202.1"/>
    </source>
</evidence>
<dbReference type="PANTHER" id="PTHR15629">
    <property type="entry name" value="SH3YL1 PROTEIN"/>
    <property type="match status" value="1"/>
</dbReference>
<feature type="domain" description="FYVE-type" evidence="5">
    <location>
        <begin position="162"/>
        <end position="224"/>
    </location>
</feature>
<dbReference type="SMART" id="SM00064">
    <property type="entry name" value="FYVE"/>
    <property type="match status" value="1"/>
</dbReference>
<dbReference type="PROSITE" id="PS50178">
    <property type="entry name" value="ZF_FYVE"/>
    <property type="match status" value="1"/>
</dbReference>
<dbReference type="SUPFAM" id="SSF57903">
    <property type="entry name" value="FYVE/PHD zinc finger"/>
    <property type="match status" value="1"/>
</dbReference>
<dbReference type="CDD" id="cd11526">
    <property type="entry name" value="SYLF_FYVE"/>
    <property type="match status" value="1"/>
</dbReference>
<accession>A0AB40D4N1</accession>
<organism evidence="6 8">
    <name type="scientific">Dioscorea cayennensis subsp. rotundata</name>
    <name type="common">White Guinea yam</name>
    <name type="synonym">Dioscorea rotundata</name>
    <dbReference type="NCBI Taxonomy" id="55577"/>
    <lineage>
        <taxon>Eukaryota</taxon>
        <taxon>Viridiplantae</taxon>
        <taxon>Streptophyta</taxon>
        <taxon>Embryophyta</taxon>
        <taxon>Tracheophyta</taxon>
        <taxon>Spermatophyta</taxon>
        <taxon>Magnoliopsida</taxon>
        <taxon>Liliopsida</taxon>
        <taxon>Dioscoreales</taxon>
        <taxon>Dioscoreaceae</taxon>
        <taxon>Dioscorea</taxon>
    </lineage>
</organism>